<dbReference type="Proteomes" id="UP000198861">
    <property type="component" value="Unassembled WGS sequence"/>
</dbReference>
<gene>
    <name evidence="1" type="ORF">SAMN04244571_03984</name>
    <name evidence="2" type="ORF">SAMN04244574_01762</name>
</gene>
<evidence type="ECO:0000313" key="1">
    <source>
        <dbReference type="EMBL" id="SFB58108.1"/>
    </source>
</evidence>
<name>A0A1I4C5G5_9GAMM</name>
<dbReference type="Proteomes" id="UP000199579">
    <property type="component" value="Unassembled WGS sequence"/>
</dbReference>
<protein>
    <submittedName>
        <fullName evidence="2">Uncharacterized protein</fullName>
    </submittedName>
</protein>
<dbReference type="EMBL" id="FOKJ01000096">
    <property type="protein sequence ID" value="SFB58108.1"/>
    <property type="molecule type" value="Genomic_DNA"/>
</dbReference>
<reference evidence="2 4" key="1">
    <citation type="submission" date="2016-10" db="EMBL/GenBank/DDBJ databases">
        <authorList>
            <person name="de Groot N.N."/>
        </authorList>
    </citation>
    <scope>NUCLEOTIDE SEQUENCE [LARGE SCALE GENOMIC DNA]</scope>
    <source>
        <strain evidence="2 4">DSM 381</strain>
    </source>
</reference>
<sequence>MFPFQRIPCRGTQGFRANRLANLLCANLLARGYRAGYQRLDTGDGATCRNTPKAGDFLGGRAKAAIPAFLCA</sequence>
<evidence type="ECO:0000313" key="4">
    <source>
        <dbReference type="Proteomes" id="UP000199579"/>
    </source>
</evidence>
<accession>A0A1I4C5G5</accession>
<dbReference type="EMBL" id="FOSX01000021">
    <property type="protein sequence ID" value="SFK75406.1"/>
    <property type="molecule type" value="Genomic_DNA"/>
</dbReference>
<evidence type="ECO:0000313" key="3">
    <source>
        <dbReference type="Proteomes" id="UP000198861"/>
    </source>
</evidence>
<organism evidence="2 4">
    <name type="scientific">Azotobacter beijerinckii</name>
    <dbReference type="NCBI Taxonomy" id="170623"/>
    <lineage>
        <taxon>Bacteria</taxon>
        <taxon>Pseudomonadati</taxon>
        <taxon>Pseudomonadota</taxon>
        <taxon>Gammaproteobacteria</taxon>
        <taxon>Pseudomonadales</taxon>
        <taxon>Pseudomonadaceae</taxon>
        <taxon>Azotobacter</taxon>
    </lineage>
</organism>
<proteinExistence type="predicted"/>
<reference evidence="1 3" key="2">
    <citation type="submission" date="2016-10" db="EMBL/GenBank/DDBJ databases">
        <authorList>
            <person name="Varghese N."/>
            <person name="Submissions S."/>
        </authorList>
    </citation>
    <scope>NUCLEOTIDE SEQUENCE [LARGE SCALE GENOMIC DNA]</scope>
    <source>
        <strain evidence="1 3">DSM 282</strain>
    </source>
</reference>
<keyword evidence="3" id="KW-1185">Reference proteome</keyword>
<evidence type="ECO:0000313" key="2">
    <source>
        <dbReference type="EMBL" id="SFK75406.1"/>
    </source>
</evidence>
<dbReference type="AlphaFoldDB" id="A0A1I4C5G5"/>